<dbReference type="PATRIC" id="fig|1195763.3.peg.4718"/>
<dbReference type="Gene3D" id="3.40.50.1010">
    <property type="entry name" value="5'-nuclease"/>
    <property type="match status" value="1"/>
</dbReference>
<keyword evidence="6 8" id="KW-0630">Potassium</keyword>
<evidence type="ECO:0000256" key="2">
    <source>
        <dbReference type="ARBA" id="ARBA00022723"/>
    </source>
</evidence>
<feature type="binding site" evidence="8">
    <location>
        <position position="192"/>
    </location>
    <ligand>
        <name>K(+)</name>
        <dbReference type="ChEBI" id="CHEBI:29103"/>
    </ligand>
</feature>
<dbReference type="Pfam" id="PF02739">
    <property type="entry name" value="5_3_exonuc_N"/>
    <property type="match status" value="1"/>
</dbReference>
<dbReference type="CDD" id="cd09898">
    <property type="entry name" value="H3TH_53EXO"/>
    <property type="match status" value="1"/>
</dbReference>
<dbReference type="EC" id="3.1.-.-" evidence="8"/>
<dbReference type="NCBIfam" id="NF007017">
    <property type="entry name" value="PRK09482.1"/>
    <property type="match status" value="1"/>
</dbReference>
<dbReference type="FunFam" id="1.10.150.20:FF:000003">
    <property type="entry name" value="DNA polymerase I"/>
    <property type="match status" value="1"/>
</dbReference>
<evidence type="ECO:0000256" key="7">
    <source>
        <dbReference type="ARBA" id="ARBA00023125"/>
    </source>
</evidence>
<reference evidence="10 11" key="1">
    <citation type="submission" date="2015-05" db="EMBL/GenBank/DDBJ databases">
        <title>Photobacterium galathea sp. nov.</title>
        <authorList>
            <person name="Machado H."/>
            <person name="Gram L."/>
        </authorList>
    </citation>
    <scope>NUCLEOTIDE SEQUENCE [LARGE SCALE GENOMIC DNA]</scope>
    <source>
        <strain evidence="10 11">CGMCC 1.12159</strain>
    </source>
</reference>
<dbReference type="Proteomes" id="UP000036097">
    <property type="component" value="Unassembled WGS sequence"/>
</dbReference>
<dbReference type="GO" id="GO:0033567">
    <property type="term" value="P:DNA replication, Okazaki fragment processing"/>
    <property type="evidence" value="ECO:0007669"/>
    <property type="project" value="UniProtKB-UniRule"/>
</dbReference>
<comment type="similarity">
    <text evidence="8">Belongs to the Xni family.</text>
</comment>
<evidence type="ECO:0000256" key="6">
    <source>
        <dbReference type="ARBA" id="ARBA00022958"/>
    </source>
</evidence>
<dbReference type="PANTHER" id="PTHR42646:SF2">
    <property type="entry name" value="5'-3' EXONUCLEASE FAMILY PROTEIN"/>
    <property type="match status" value="1"/>
</dbReference>
<evidence type="ECO:0000259" key="9">
    <source>
        <dbReference type="SMART" id="SM00475"/>
    </source>
</evidence>
<evidence type="ECO:0000256" key="8">
    <source>
        <dbReference type="HAMAP-Rule" id="MF_01192"/>
    </source>
</evidence>
<keyword evidence="1 8" id="KW-0540">Nuclease</keyword>
<dbReference type="SMART" id="SM00279">
    <property type="entry name" value="HhH2"/>
    <property type="match status" value="1"/>
</dbReference>
<keyword evidence="5 8" id="KW-0460">Magnesium</keyword>
<dbReference type="SUPFAM" id="SSF47807">
    <property type="entry name" value="5' to 3' exonuclease, C-terminal subdomain"/>
    <property type="match status" value="1"/>
</dbReference>
<keyword evidence="4 8" id="KW-0378">Hydrolase</keyword>
<dbReference type="InterPro" id="IPR008918">
    <property type="entry name" value="HhH2"/>
</dbReference>
<comment type="cofactor">
    <cofactor evidence="8">
        <name>Mg(2+)</name>
        <dbReference type="ChEBI" id="CHEBI:18420"/>
    </cofactor>
    <text evidence="8">Binds 2 Mg(2+) per subunit. Only one magnesium ion has a direct interaction with the protein, the other interactions are indirect.</text>
</comment>
<feature type="domain" description="5'-3' exonuclease" evidence="9">
    <location>
        <begin position="18"/>
        <end position="269"/>
    </location>
</feature>
<comment type="caution">
    <text evidence="10">The sequence shown here is derived from an EMBL/GenBank/DDBJ whole genome shotgun (WGS) entry which is preliminary data.</text>
</comment>
<organism evidence="10 11">
    <name type="scientific">Photobacterium aquae</name>
    <dbReference type="NCBI Taxonomy" id="1195763"/>
    <lineage>
        <taxon>Bacteria</taxon>
        <taxon>Pseudomonadati</taxon>
        <taxon>Pseudomonadota</taxon>
        <taxon>Gammaproteobacteria</taxon>
        <taxon>Vibrionales</taxon>
        <taxon>Vibrionaceae</taxon>
        <taxon>Photobacterium</taxon>
    </lineage>
</organism>
<feature type="binding site" evidence="8">
    <location>
        <position position="205"/>
    </location>
    <ligand>
        <name>K(+)</name>
        <dbReference type="ChEBI" id="CHEBI:29103"/>
    </ligand>
</feature>
<gene>
    <name evidence="8" type="primary">xni</name>
    <name evidence="8" type="synonym">ygdG</name>
    <name evidence="10" type="ORF">ABT56_22000</name>
</gene>
<dbReference type="Gene3D" id="1.10.150.20">
    <property type="entry name" value="5' to 3' exonuclease, C-terminal subdomain"/>
    <property type="match status" value="1"/>
</dbReference>
<keyword evidence="11" id="KW-1185">Reference proteome</keyword>
<dbReference type="EMBL" id="LDOT01000051">
    <property type="protein sequence ID" value="KLV01629.1"/>
    <property type="molecule type" value="Genomic_DNA"/>
</dbReference>
<dbReference type="InterPro" id="IPR022895">
    <property type="entry name" value="Xni"/>
</dbReference>
<evidence type="ECO:0000256" key="1">
    <source>
        <dbReference type="ARBA" id="ARBA00022722"/>
    </source>
</evidence>
<dbReference type="InterPro" id="IPR038969">
    <property type="entry name" value="FEN"/>
</dbReference>
<dbReference type="Pfam" id="PF01367">
    <property type="entry name" value="5_3_exonuc"/>
    <property type="match status" value="1"/>
</dbReference>
<keyword evidence="7 8" id="KW-0238">DNA-binding</keyword>
<dbReference type="InterPro" id="IPR002421">
    <property type="entry name" value="5-3_exonuclease"/>
</dbReference>
<dbReference type="GO" id="GO:0017108">
    <property type="term" value="F:5'-flap endonuclease activity"/>
    <property type="evidence" value="ECO:0007669"/>
    <property type="project" value="UniProtKB-UniRule"/>
</dbReference>
<feature type="binding site" evidence="8">
    <location>
        <position position="202"/>
    </location>
    <ligand>
        <name>K(+)</name>
        <dbReference type="ChEBI" id="CHEBI:29103"/>
    </ligand>
</feature>
<accession>A0A0J1GQD9</accession>
<comment type="function">
    <text evidence="8">Has flap endonuclease activity. During DNA replication, flap endonucleases cleave the 5'-overhanging flap structure that is generated by displacement synthesis when DNA polymerase encounters the 5'-end of a downstream Okazaki fragment.</text>
</comment>
<evidence type="ECO:0000256" key="3">
    <source>
        <dbReference type="ARBA" id="ARBA00022759"/>
    </source>
</evidence>
<keyword evidence="2 8" id="KW-0479">Metal-binding</keyword>
<dbReference type="CDD" id="cd09859">
    <property type="entry name" value="PIN_53EXO"/>
    <property type="match status" value="1"/>
</dbReference>
<name>A0A0J1GQD9_9GAMM</name>
<dbReference type="InterPro" id="IPR020045">
    <property type="entry name" value="DNA_polI_H3TH"/>
</dbReference>
<dbReference type="InterPro" id="IPR036279">
    <property type="entry name" value="5-3_exonuclease_C_sf"/>
</dbReference>
<dbReference type="InterPro" id="IPR029060">
    <property type="entry name" value="PIN-like_dom_sf"/>
</dbReference>
<protein>
    <recommendedName>
        <fullName evidence="8">Flap endonuclease Xni</fullName>
        <shortName evidence="8">FEN</shortName>
        <ecNumber evidence="8">3.1.-.-</ecNumber>
    </recommendedName>
</protein>
<evidence type="ECO:0000256" key="5">
    <source>
        <dbReference type="ARBA" id="ARBA00022842"/>
    </source>
</evidence>
<dbReference type="GO" id="GO:0008409">
    <property type="term" value="F:5'-3' exonuclease activity"/>
    <property type="evidence" value="ECO:0007669"/>
    <property type="project" value="InterPro"/>
</dbReference>
<dbReference type="InterPro" id="IPR020046">
    <property type="entry name" value="5-3_exonucl_a-hlix_arch_N"/>
</dbReference>
<comment type="cofactor">
    <cofactor evidence="8">
        <name>K(+)</name>
        <dbReference type="ChEBI" id="CHEBI:29103"/>
    </cofactor>
    <text evidence="8">Binds 1 K(+) per subunit. The potassium ion strongly increases the affinity for DNA.</text>
</comment>
<evidence type="ECO:0000313" key="10">
    <source>
        <dbReference type="EMBL" id="KLV01629.1"/>
    </source>
</evidence>
<keyword evidence="3 8" id="KW-0255">Endonuclease</keyword>
<proteinExistence type="inferred from homology"/>
<feature type="binding site" evidence="8">
    <location>
        <position position="200"/>
    </location>
    <ligand>
        <name>K(+)</name>
        <dbReference type="ChEBI" id="CHEBI:29103"/>
    </ligand>
</feature>
<evidence type="ECO:0000313" key="11">
    <source>
        <dbReference type="Proteomes" id="UP000036097"/>
    </source>
</evidence>
<dbReference type="GO" id="GO:0000287">
    <property type="term" value="F:magnesium ion binding"/>
    <property type="evidence" value="ECO:0007669"/>
    <property type="project" value="UniProtKB-UniRule"/>
</dbReference>
<sequence>MHALYFFTRYTVNAMSSIHLVIIDALNLIRRVHAAQHNDADIANTAKVCCQALHKIINLSQPTHIVAVFDHHGDDRGWRAELLPNYKEGRKPMPDALHAGMEIIQDAFMDMGIDSLLSDGDEADDLVATLALKVASRGEQVTIISTDKGYCQLLQPTLRIRDYFQERWLDSPFIEKEFGVKPEQLTDYWGLAGINSSKIPGVPGIGPKAAAELLSLYPSLEVILAADDLPAKWQKKIEAHRDSAIACKQVASLKTDLTLGFNLQDIRYQPTEA</sequence>
<dbReference type="SMART" id="SM00475">
    <property type="entry name" value="53EXOc"/>
    <property type="match status" value="1"/>
</dbReference>
<dbReference type="GO" id="GO:0003677">
    <property type="term" value="F:DNA binding"/>
    <property type="evidence" value="ECO:0007669"/>
    <property type="project" value="UniProtKB-UniRule"/>
</dbReference>
<dbReference type="STRING" id="1195763.ABT56_22000"/>
<feature type="binding site" evidence="8">
    <location>
        <position position="191"/>
    </location>
    <ligand>
        <name>K(+)</name>
        <dbReference type="ChEBI" id="CHEBI:29103"/>
    </ligand>
</feature>
<dbReference type="SUPFAM" id="SSF88723">
    <property type="entry name" value="PIN domain-like"/>
    <property type="match status" value="1"/>
</dbReference>
<dbReference type="AlphaFoldDB" id="A0A0J1GQD9"/>
<feature type="binding site" evidence="8">
    <location>
        <position position="124"/>
    </location>
    <ligand>
        <name>Mg(2+)</name>
        <dbReference type="ChEBI" id="CHEBI:18420"/>
    </ligand>
</feature>
<dbReference type="GO" id="GO:0030955">
    <property type="term" value="F:potassium ion binding"/>
    <property type="evidence" value="ECO:0007669"/>
    <property type="project" value="UniProtKB-UniRule"/>
</dbReference>
<dbReference type="HAMAP" id="MF_01192">
    <property type="entry name" value="Xni"/>
    <property type="match status" value="1"/>
</dbReference>
<feature type="region of interest" description="Interaction with DNA" evidence="8">
    <location>
        <begin position="204"/>
        <end position="209"/>
    </location>
</feature>
<evidence type="ECO:0000256" key="4">
    <source>
        <dbReference type="ARBA" id="ARBA00022801"/>
    </source>
</evidence>
<dbReference type="PANTHER" id="PTHR42646">
    <property type="entry name" value="FLAP ENDONUCLEASE XNI"/>
    <property type="match status" value="1"/>
</dbReference>